<organism evidence="1 2">
    <name type="scientific">Pseudomonas retamae</name>
    <dbReference type="NCBI Taxonomy" id="702110"/>
    <lineage>
        <taxon>Bacteria</taxon>
        <taxon>Pseudomonadati</taxon>
        <taxon>Pseudomonadota</taxon>
        <taxon>Gammaproteobacteria</taxon>
        <taxon>Pseudomonadales</taxon>
        <taxon>Pseudomonadaceae</taxon>
        <taxon>Pseudomonas</taxon>
    </lineage>
</organism>
<evidence type="ECO:0008006" key="3">
    <source>
        <dbReference type="Google" id="ProtNLM"/>
    </source>
</evidence>
<dbReference type="Gene3D" id="2.80.10.50">
    <property type="match status" value="1"/>
</dbReference>
<dbReference type="EMBL" id="JBIEIL010000009">
    <property type="protein sequence ID" value="MFG6206317.1"/>
    <property type="molecule type" value="Genomic_DNA"/>
</dbReference>
<dbReference type="RefSeq" id="WP_394507424.1">
    <property type="nucleotide sequence ID" value="NZ_JBIEIL010000009.1"/>
</dbReference>
<accession>A0ABW7DE28</accession>
<evidence type="ECO:0000313" key="1">
    <source>
        <dbReference type="EMBL" id="MFG6206317.1"/>
    </source>
</evidence>
<name>A0ABW7DE28_9PSED</name>
<keyword evidence="2" id="KW-1185">Reference proteome</keyword>
<dbReference type="Pfam" id="PF17164">
    <property type="entry name" value="DUF5122"/>
    <property type="match status" value="1"/>
</dbReference>
<comment type="caution">
    <text evidence="1">The sequence shown here is derived from an EMBL/GenBank/DDBJ whole genome shotgun (WGS) entry which is preliminary data.</text>
</comment>
<proteinExistence type="predicted"/>
<dbReference type="InterPro" id="IPR013431">
    <property type="entry name" value="Delta_60_rpt"/>
</dbReference>
<evidence type="ECO:0000313" key="2">
    <source>
        <dbReference type="Proteomes" id="UP001605918"/>
    </source>
</evidence>
<reference evidence="1 2" key="1">
    <citation type="submission" date="2024-10" db="EMBL/GenBank/DDBJ databases">
        <title>Whole genome of Pseudomonas sp Strain RB5.</title>
        <authorList>
            <person name="Selami N."/>
        </authorList>
    </citation>
    <scope>NUCLEOTIDE SEQUENCE [LARGE SCALE GENOMIC DNA]</scope>
    <source>
        <strain evidence="1 2">RB5</strain>
    </source>
</reference>
<protein>
    <recommendedName>
        <fullName evidence="3">Delta-60 repeat domain-containing protein</fullName>
    </recommendedName>
</protein>
<dbReference type="Proteomes" id="UP001605918">
    <property type="component" value="Unassembled WGS sequence"/>
</dbReference>
<sequence>MESSDVIHYETYLFGHRDVTWGPRRNGVLTLTQIFRDDPATTRPLTGSTLLADGSLIITSSFEDFSRTIFVVAKLDQRGEVDATFGVDGRVTGTFLPDVDAYGGPITEDKKHGRLLMAGSTWTATHADPLPAILCLDQAGKKVPDFGNDGQLIVDCASEQRYPVDTPTWVCSLSDGSFFVGVNYVRGPSRVRTATLLKFNEFGKPAGNFGKNGRSEIRLEDDSTATSLSDGCILDDGRILIAGYAQVDGGTKKALLAMLNADGSVHERFGDRQTPGVVLVAPEPVDAAFNAVRQRTTNTFMAAGYSDENTEFLRCGLLMGFDASGSADTGFNAGRLLISNRDEGRIPVNWEDLVFVDGHILAAGGNLEGSYIGCINMAGDFEGDFVPTGSGFLDETPIALAAPSLHYNARNRQLVCGVNLNPRSDLGGLYRYQIHY</sequence>
<gene>
    <name evidence="1" type="ORF">ACGSLL_18295</name>
</gene>